<reference evidence="5 6" key="1">
    <citation type="submission" date="2023-11" db="EMBL/GenBank/DDBJ databases">
        <title>Halocaridina rubra genome assembly.</title>
        <authorList>
            <person name="Smith C."/>
        </authorList>
    </citation>
    <scope>NUCLEOTIDE SEQUENCE [LARGE SCALE GENOMIC DNA]</scope>
    <source>
        <strain evidence="5">EP-1</strain>
        <tissue evidence="5">Whole</tissue>
    </source>
</reference>
<evidence type="ECO:0000256" key="1">
    <source>
        <dbReference type="PROSITE-ProRule" id="PRU00285"/>
    </source>
</evidence>
<feature type="compositionally biased region" description="Basic and acidic residues" evidence="3">
    <location>
        <begin position="287"/>
        <end position="317"/>
    </location>
</feature>
<dbReference type="PROSITE" id="PS01031">
    <property type="entry name" value="SHSP"/>
    <property type="match status" value="1"/>
</dbReference>
<protein>
    <recommendedName>
        <fullName evidence="4">SHSP domain-containing protein</fullName>
    </recommendedName>
</protein>
<dbReference type="PANTHER" id="PTHR45640:SF26">
    <property type="entry name" value="RE23625P"/>
    <property type="match status" value="1"/>
</dbReference>
<dbReference type="GO" id="GO:0005737">
    <property type="term" value="C:cytoplasm"/>
    <property type="evidence" value="ECO:0007669"/>
    <property type="project" value="TreeGrafter"/>
</dbReference>
<dbReference type="PANTHER" id="PTHR45640">
    <property type="entry name" value="HEAT SHOCK PROTEIN HSP-12.2-RELATED"/>
    <property type="match status" value="1"/>
</dbReference>
<keyword evidence="6" id="KW-1185">Reference proteome</keyword>
<feature type="compositionally biased region" description="Basic and acidic residues" evidence="3">
    <location>
        <begin position="466"/>
        <end position="487"/>
    </location>
</feature>
<dbReference type="InterPro" id="IPR008978">
    <property type="entry name" value="HSP20-like_chaperone"/>
</dbReference>
<feature type="compositionally biased region" description="Low complexity" evidence="3">
    <location>
        <begin position="196"/>
        <end position="209"/>
    </location>
</feature>
<dbReference type="InterPro" id="IPR002068">
    <property type="entry name" value="A-crystallin/Hsp20_dom"/>
</dbReference>
<comment type="similarity">
    <text evidence="1 2">Belongs to the small heat shock protein (HSP20) family.</text>
</comment>
<dbReference type="GO" id="GO:0051082">
    <property type="term" value="F:unfolded protein binding"/>
    <property type="evidence" value="ECO:0007669"/>
    <property type="project" value="TreeGrafter"/>
</dbReference>
<feature type="compositionally biased region" description="Basic and acidic residues" evidence="3">
    <location>
        <begin position="264"/>
        <end position="281"/>
    </location>
</feature>
<feature type="compositionally biased region" description="Basic and acidic residues" evidence="3">
    <location>
        <begin position="629"/>
        <end position="643"/>
    </location>
</feature>
<feature type="compositionally biased region" description="Polar residues" evidence="3">
    <location>
        <begin position="614"/>
        <end position="626"/>
    </location>
</feature>
<dbReference type="GO" id="GO:0042026">
    <property type="term" value="P:protein refolding"/>
    <property type="evidence" value="ECO:0007669"/>
    <property type="project" value="TreeGrafter"/>
</dbReference>
<feature type="compositionally biased region" description="Basic and acidic residues" evidence="3">
    <location>
        <begin position="328"/>
        <end position="338"/>
    </location>
</feature>
<gene>
    <name evidence="5" type="ORF">SK128_016393</name>
</gene>
<dbReference type="AlphaFoldDB" id="A0AAN9A7B8"/>
<dbReference type="GO" id="GO:0009408">
    <property type="term" value="P:response to heat"/>
    <property type="evidence" value="ECO:0007669"/>
    <property type="project" value="TreeGrafter"/>
</dbReference>
<dbReference type="Proteomes" id="UP001381693">
    <property type="component" value="Unassembled WGS sequence"/>
</dbReference>
<dbReference type="Gene3D" id="2.60.40.790">
    <property type="match status" value="1"/>
</dbReference>
<evidence type="ECO:0000256" key="2">
    <source>
        <dbReference type="RuleBase" id="RU003616"/>
    </source>
</evidence>
<evidence type="ECO:0000259" key="4">
    <source>
        <dbReference type="PROSITE" id="PS01031"/>
    </source>
</evidence>
<evidence type="ECO:0000313" key="5">
    <source>
        <dbReference type="EMBL" id="KAK7076869.1"/>
    </source>
</evidence>
<feature type="region of interest" description="Disordered" evidence="3">
    <location>
        <begin position="182"/>
        <end position="396"/>
    </location>
</feature>
<feature type="compositionally biased region" description="Polar residues" evidence="3">
    <location>
        <begin position="518"/>
        <end position="530"/>
    </location>
</feature>
<feature type="compositionally biased region" description="Basic and acidic residues" evidence="3">
    <location>
        <begin position="568"/>
        <end position="613"/>
    </location>
</feature>
<feature type="compositionally biased region" description="Basic and acidic residues" evidence="3">
    <location>
        <begin position="495"/>
        <end position="508"/>
    </location>
</feature>
<evidence type="ECO:0000313" key="6">
    <source>
        <dbReference type="Proteomes" id="UP001381693"/>
    </source>
</evidence>
<proteinExistence type="inferred from homology"/>
<feature type="compositionally biased region" description="Basic and acidic residues" evidence="3">
    <location>
        <begin position="690"/>
        <end position="705"/>
    </location>
</feature>
<dbReference type="InterPro" id="IPR001436">
    <property type="entry name" value="Alpha-crystallin/sHSP_animal"/>
</dbReference>
<feature type="region of interest" description="Disordered" evidence="3">
    <location>
        <begin position="669"/>
        <end position="705"/>
    </location>
</feature>
<organism evidence="5 6">
    <name type="scientific">Halocaridina rubra</name>
    <name type="common">Hawaiian red shrimp</name>
    <dbReference type="NCBI Taxonomy" id="373956"/>
    <lineage>
        <taxon>Eukaryota</taxon>
        <taxon>Metazoa</taxon>
        <taxon>Ecdysozoa</taxon>
        <taxon>Arthropoda</taxon>
        <taxon>Crustacea</taxon>
        <taxon>Multicrustacea</taxon>
        <taxon>Malacostraca</taxon>
        <taxon>Eumalacostraca</taxon>
        <taxon>Eucarida</taxon>
        <taxon>Decapoda</taxon>
        <taxon>Pleocyemata</taxon>
        <taxon>Caridea</taxon>
        <taxon>Atyoidea</taxon>
        <taxon>Atyidae</taxon>
        <taxon>Halocaridina</taxon>
    </lineage>
</organism>
<feature type="compositionally biased region" description="Low complexity" evidence="3">
    <location>
        <begin position="128"/>
        <end position="137"/>
    </location>
</feature>
<dbReference type="Pfam" id="PF00011">
    <property type="entry name" value="HSP20"/>
    <property type="match status" value="1"/>
</dbReference>
<feature type="region of interest" description="Disordered" evidence="3">
    <location>
        <begin position="118"/>
        <end position="137"/>
    </location>
</feature>
<sequence>MVCENRRLRSLLVSRRGGFLEDPFFRDAWGDYNNAVRRIVDRFNHGMFTPSDRLRDSHYHSIYRTLRSARINYAAQAARFKDEGDHYKLVMDVREFVGGEITVRTAGGSLSVRGRLESGAEETGGADSIYSGMSRGSSSARTIHRRFNLPPDADGEKVQSTLSRDAVLTVTLGKRNDVRVIPVTVEGQTPPPSEFGTASGMSSGTATGTGRSGTKRHSATQPEPLSESGAASGISAGIASGTGRIGTKRHSATQPEPGPTPSKRSQESNHDSERDKRDRSNTRNRRERFGMERNKEDEKENTYEWKRKDETDRDKINRRGSGVYTGLDSKRDGDDTRRKSYPSASTRQTAEEISQKYLGRRSQEHESRRRVRDNVDEELEPGQRTRKRTSKYEEAKEFHIPIRFEGSEDSNVIFQYPSTSRENLQVNKEQGAIGRKREVDQSEVLKSFKEDKDFESTPYSSSLLTKMEREKECASKAEKSQPLEKDTSNMQKNLMQDKENIKPSKDETPWVYSKLYERNQSTENSQLNDSTKSRDSKAPEERKRYYFGGAQFSDDTNEAVNVNVTPPEDNKDTVKEAAAKETRIIATFGRKDDVKKDNLTPANDDSKNQKDYLRTQSIESDSTGSGRKSPVEGREVIVEKKQSDMEGDMFKDCWQNFSSTLQEVLMRLQELSSELGPPRQQVPPSTSLPKAKDELEAGDIKESSQEIARNRELNWDHKKKARLRLIQ</sequence>
<feature type="region of interest" description="Disordered" evidence="3">
    <location>
        <begin position="422"/>
        <end position="643"/>
    </location>
</feature>
<dbReference type="GO" id="GO:0005634">
    <property type="term" value="C:nucleus"/>
    <property type="evidence" value="ECO:0007669"/>
    <property type="project" value="TreeGrafter"/>
</dbReference>
<evidence type="ECO:0000256" key="3">
    <source>
        <dbReference type="SAM" id="MobiDB-lite"/>
    </source>
</evidence>
<comment type="caution">
    <text evidence="5">The sequence shown here is derived from an EMBL/GenBank/DDBJ whole genome shotgun (WGS) entry which is preliminary data.</text>
</comment>
<dbReference type="CDD" id="cd06526">
    <property type="entry name" value="metazoan_ACD"/>
    <property type="match status" value="1"/>
</dbReference>
<feature type="compositionally biased region" description="Low complexity" evidence="3">
    <location>
        <begin position="228"/>
        <end position="241"/>
    </location>
</feature>
<name>A0AAN9A7B8_HALRR</name>
<accession>A0AAN9A7B8</accession>
<feature type="compositionally biased region" description="Basic and acidic residues" evidence="3">
    <location>
        <begin position="446"/>
        <end position="455"/>
    </location>
</feature>
<dbReference type="SUPFAM" id="SSF49764">
    <property type="entry name" value="HSP20-like chaperones"/>
    <property type="match status" value="1"/>
</dbReference>
<dbReference type="EMBL" id="JAXCGZ010009526">
    <property type="protein sequence ID" value="KAK7076869.1"/>
    <property type="molecule type" value="Genomic_DNA"/>
</dbReference>
<feature type="compositionally biased region" description="Basic and acidic residues" evidence="3">
    <location>
        <begin position="531"/>
        <end position="544"/>
    </location>
</feature>
<feature type="domain" description="SHSP" evidence="4">
    <location>
        <begin position="69"/>
        <end position="188"/>
    </location>
</feature>